<protein>
    <submittedName>
        <fullName evidence="3">Uncharacterized protein</fullName>
    </submittedName>
</protein>
<dbReference type="SMART" id="SM00248">
    <property type="entry name" value="ANK"/>
    <property type="match status" value="3"/>
</dbReference>
<dbReference type="EMBL" id="JASCZI010121009">
    <property type="protein sequence ID" value="MED6158838.1"/>
    <property type="molecule type" value="Genomic_DNA"/>
</dbReference>
<dbReference type="InterPro" id="IPR036770">
    <property type="entry name" value="Ankyrin_rpt-contain_sf"/>
</dbReference>
<reference evidence="3 4" key="1">
    <citation type="journal article" date="2023" name="Plants (Basel)">
        <title>Bridging the Gap: Combining Genomics and Transcriptomics Approaches to Understand Stylosanthes scabra, an Orphan Legume from the Brazilian Caatinga.</title>
        <authorList>
            <person name="Ferreira-Neto J.R.C."/>
            <person name="da Silva M.D."/>
            <person name="Binneck E."/>
            <person name="de Melo N.F."/>
            <person name="da Silva R.H."/>
            <person name="de Melo A.L.T.M."/>
            <person name="Pandolfi V."/>
            <person name="Bustamante F.O."/>
            <person name="Brasileiro-Vidal A.C."/>
            <person name="Benko-Iseppon A.M."/>
        </authorList>
    </citation>
    <scope>NUCLEOTIDE SEQUENCE [LARGE SCALE GENOMIC DNA]</scope>
    <source>
        <tissue evidence="3">Leaves</tissue>
    </source>
</reference>
<accession>A0ABU6UGR9</accession>
<dbReference type="Proteomes" id="UP001341840">
    <property type="component" value="Unassembled WGS sequence"/>
</dbReference>
<sequence>MAEEIPRHPQCWRHGEHESLELLAEVCHRARGGVPQESFYSSNILKDFKTPTTENTVLHLAALYGNDEMADRVAQQEPDLIVSLNENSDTPLHVAARAGHISIFKRLLDAYCLNGNNGATVARLMDLMKMKNWQGNIMLHEAMMSGNSSTGTMIFDVLEAYSTTTTIQGESLSISLSHQCYELALDSLNKEGKSVLCLAVEARLMEAVTRILDKCPDSATPKGLSPLLVAIFKRDKGN</sequence>
<keyword evidence="4" id="KW-1185">Reference proteome</keyword>
<dbReference type="PROSITE" id="PS50088">
    <property type="entry name" value="ANK_REPEAT"/>
    <property type="match status" value="1"/>
</dbReference>
<dbReference type="Gene3D" id="1.25.40.20">
    <property type="entry name" value="Ankyrin repeat-containing domain"/>
    <property type="match status" value="1"/>
</dbReference>
<dbReference type="PROSITE" id="PS50297">
    <property type="entry name" value="ANK_REP_REGION"/>
    <property type="match status" value="1"/>
</dbReference>
<dbReference type="SUPFAM" id="SSF48403">
    <property type="entry name" value="Ankyrin repeat"/>
    <property type="match status" value="1"/>
</dbReference>
<name>A0ABU6UGR9_9FABA</name>
<evidence type="ECO:0000313" key="3">
    <source>
        <dbReference type="EMBL" id="MED6158838.1"/>
    </source>
</evidence>
<proteinExistence type="predicted"/>
<comment type="subcellular location">
    <subcellularLocation>
        <location evidence="1">Cell membrane</location>
        <topology evidence="1">Peripheral membrane protein</topology>
        <orientation evidence="1">Cytoplasmic side</orientation>
    </subcellularLocation>
</comment>
<keyword evidence="2" id="KW-0040">ANK repeat</keyword>
<dbReference type="PANTHER" id="PTHR24121">
    <property type="entry name" value="NO MECHANORECEPTOR POTENTIAL C, ISOFORM D-RELATED"/>
    <property type="match status" value="1"/>
</dbReference>
<comment type="caution">
    <text evidence="3">The sequence shown here is derived from an EMBL/GenBank/DDBJ whole genome shotgun (WGS) entry which is preliminary data.</text>
</comment>
<feature type="repeat" description="ANK" evidence="2">
    <location>
        <begin position="87"/>
        <end position="109"/>
    </location>
</feature>
<dbReference type="InterPro" id="IPR002110">
    <property type="entry name" value="Ankyrin_rpt"/>
</dbReference>
<evidence type="ECO:0000256" key="2">
    <source>
        <dbReference type="PROSITE-ProRule" id="PRU00023"/>
    </source>
</evidence>
<evidence type="ECO:0000256" key="1">
    <source>
        <dbReference type="ARBA" id="ARBA00004413"/>
    </source>
</evidence>
<dbReference type="PANTHER" id="PTHR24121:SF22">
    <property type="entry name" value="PROTEIN ACCELERATED CELL DEATH 6-LIKE"/>
    <property type="match status" value="1"/>
</dbReference>
<evidence type="ECO:0000313" key="4">
    <source>
        <dbReference type="Proteomes" id="UP001341840"/>
    </source>
</evidence>
<dbReference type="Pfam" id="PF12796">
    <property type="entry name" value="Ank_2"/>
    <property type="match status" value="1"/>
</dbReference>
<organism evidence="3 4">
    <name type="scientific">Stylosanthes scabra</name>
    <dbReference type="NCBI Taxonomy" id="79078"/>
    <lineage>
        <taxon>Eukaryota</taxon>
        <taxon>Viridiplantae</taxon>
        <taxon>Streptophyta</taxon>
        <taxon>Embryophyta</taxon>
        <taxon>Tracheophyta</taxon>
        <taxon>Spermatophyta</taxon>
        <taxon>Magnoliopsida</taxon>
        <taxon>eudicotyledons</taxon>
        <taxon>Gunneridae</taxon>
        <taxon>Pentapetalae</taxon>
        <taxon>rosids</taxon>
        <taxon>fabids</taxon>
        <taxon>Fabales</taxon>
        <taxon>Fabaceae</taxon>
        <taxon>Papilionoideae</taxon>
        <taxon>50 kb inversion clade</taxon>
        <taxon>dalbergioids sensu lato</taxon>
        <taxon>Dalbergieae</taxon>
        <taxon>Pterocarpus clade</taxon>
        <taxon>Stylosanthes</taxon>
    </lineage>
</organism>
<gene>
    <name evidence="3" type="ORF">PIB30_036645</name>
</gene>